<proteinExistence type="inferred from homology"/>
<dbReference type="GO" id="GO:0006633">
    <property type="term" value="P:fatty acid biosynthetic process"/>
    <property type="evidence" value="ECO:0007669"/>
    <property type="project" value="InterPro"/>
</dbReference>
<dbReference type="STRING" id="764298.STRMA_0769"/>
<evidence type="ECO:0000313" key="9">
    <source>
        <dbReference type="Proteomes" id="UP000003573"/>
    </source>
</evidence>
<dbReference type="InterPro" id="IPR037143">
    <property type="entry name" value="4-PPantetheinyl_Trfase_dom_sf"/>
</dbReference>
<name>G5JVJ4_9STRE</name>
<dbReference type="InterPro" id="IPR004568">
    <property type="entry name" value="Ppantetheine-prot_Trfase_dom"/>
</dbReference>
<dbReference type="eggNOG" id="COG2091">
    <property type="taxonomic scope" value="Bacteria"/>
</dbReference>
<protein>
    <submittedName>
        <fullName evidence="8">4'-phosphopantetheinyl transferase family protein</fullName>
    </submittedName>
</protein>
<keyword evidence="9" id="KW-1185">Reference proteome</keyword>
<evidence type="ECO:0000256" key="2">
    <source>
        <dbReference type="ARBA" id="ARBA00010990"/>
    </source>
</evidence>
<comment type="cofactor">
    <cofactor evidence="1">
        <name>Mg(2+)</name>
        <dbReference type="ChEBI" id="CHEBI:18420"/>
    </cofactor>
</comment>
<accession>G5JVJ4</accession>
<dbReference type="Pfam" id="PF22624">
    <property type="entry name" value="AASDHPPT_N"/>
    <property type="match status" value="1"/>
</dbReference>
<dbReference type="Gene3D" id="3.90.470.20">
    <property type="entry name" value="4'-phosphopantetheinyl transferase domain"/>
    <property type="match status" value="2"/>
</dbReference>
<evidence type="ECO:0000256" key="5">
    <source>
        <dbReference type="ARBA" id="ARBA00022842"/>
    </source>
</evidence>
<dbReference type="Pfam" id="PF01648">
    <property type="entry name" value="ACPS"/>
    <property type="match status" value="1"/>
</dbReference>
<sequence length="230" mass="26958">MKIFTIRSQNSLNDEQFLEFLNVVEEDYQKKIQAYRFWEDRKRSLLGQLLARYAIMQALSVDNNAIKILQNRYGKPYLKGYDNIQYNISHSGVWVVCAVSPFNIGIDVQEHKGAKSELASHFFSPQEKEFLFSLQKDAQKTTFYDMWSLKEAYIKAIGKGLFQPLDEFSVVKEEGGFRQAIRKNEEETYFFKQYQLEKNYSLAVCSQEQNFCPGLEELTIDDLKLLFQKS</sequence>
<dbReference type="SUPFAM" id="SSF56214">
    <property type="entry name" value="4'-phosphopantetheinyl transferase"/>
    <property type="match status" value="2"/>
</dbReference>
<evidence type="ECO:0000256" key="4">
    <source>
        <dbReference type="ARBA" id="ARBA00022723"/>
    </source>
</evidence>
<dbReference type="GO" id="GO:0019878">
    <property type="term" value="P:lysine biosynthetic process via aminoadipic acid"/>
    <property type="evidence" value="ECO:0007669"/>
    <property type="project" value="TreeGrafter"/>
</dbReference>
<gene>
    <name evidence="8" type="ORF">STRMA_0769</name>
</gene>
<organism evidence="8 9">
    <name type="scientific">Streptococcus macacae NCTC 11558</name>
    <dbReference type="NCBI Taxonomy" id="764298"/>
    <lineage>
        <taxon>Bacteria</taxon>
        <taxon>Bacillati</taxon>
        <taxon>Bacillota</taxon>
        <taxon>Bacilli</taxon>
        <taxon>Lactobacillales</taxon>
        <taxon>Streptococcaceae</taxon>
        <taxon>Streptococcus</taxon>
    </lineage>
</organism>
<dbReference type="OrthoDB" id="9808281at2"/>
<dbReference type="InterPro" id="IPR050559">
    <property type="entry name" value="P-Pant_transferase_sf"/>
</dbReference>
<dbReference type="GO" id="GO:0000287">
    <property type="term" value="F:magnesium ion binding"/>
    <property type="evidence" value="ECO:0007669"/>
    <property type="project" value="InterPro"/>
</dbReference>
<comment type="similarity">
    <text evidence="2">Belongs to the P-Pant transferase superfamily. Gsp/Sfp/HetI/AcpT family.</text>
</comment>
<dbReference type="RefSeq" id="WP_003082171.1">
    <property type="nucleotide sequence ID" value="NZ_AEUW02000001.1"/>
</dbReference>
<dbReference type="AlphaFoldDB" id="G5JVJ4"/>
<dbReference type="GO" id="GO:0008897">
    <property type="term" value="F:holo-[acyl-carrier-protein] synthase activity"/>
    <property type="evidence" value="ECO:0007669"/>
    <property type="project" value="InterPro"/>
</dbReference>
<keyword evidence="5" id="KW-0460">Magnesium</keyword>
<evidence type="ECO:0000259" key="7">
    <source>
        <dbReference type="Pfam" id="PF22624"/>
    </source>
</evidence>
<evidence type="ECO:0000259" key="6">
    <source>
        <dbReference type="Pfam" id="PF01648"/>
    </source>
</evidence>
<dbReference type="GO" id="GO:0005829">
    <property type="term" value="C:cytosol"/>
    <property type="evidence" value="ECO:0007669"/>
    <property type="project" value="TreeGrafter"/>
</dbReference>
<dbReference type="PANTHER" id="PTHR12215">
    <property type="entry name" value="PHOSPHOPANTETHEINE TRANSFERASE"/>
    <property type="match status" value="1"/>
</dbReference>
<evidence type="ECO:0000256" key="3">
    <source>
        <dbReference type="ARBA" id="ARBA00022679"/>
    </source>
</evidence>
<reference evidence="8 9" key="1">
    <citation type="journal article" date="2014" name="Int. J. Syst. Evol. Microbiol.">
        <title>Phylogenomics and the dynamic genome evolution of the genus Streptococcus.</title>
        <authorList>
            <consortium name="The Broad Institute Genome Sequencing Platform"/>
            <person name="Richards V.P."/>
            <person name="Palmer S.R."/>
            <person name="Pavinski Bitar P.D."/>
            <person name="Qin X."/>
            <person name="Weinstock G.M."/>
            <person name="Highlander S.K."/>
            <person name="Town C.D."/>
            <person name="Burne R.A."/>
            <person name="Stanhope M.J."/>
        </authorList>
    </citation>
    <scope>NUCLEOTIDE SEQUENCE [LARGE SCALE GENOMIC DNA]</scope>
    <source>
        <strain evidence="8 9">NCTC 11558</strain>
    </source>
</reference>
<dbReference type="PANTHER" id="PTHR12215:SF10">
    <property type="entry name" value="L-AMINOADIPATE-SEMIALDEHYDE DEHYDROGENASE-PHOSPHOPANTETHEINYL TRANSFERASE"/>
    <property type="match status" value="1"/>
</dbReference>
<keyword evidence="3 8" id="KW-0808">Transferase</keyword>
<feature type="domain" description="4'-phosphopantetheinyl transferase" evidence="6">
    <location>
        <begin position="104"/>
        <end position="205"/>
    </location>
</feature>
<dbReference type="Proteomes" id="UP000003573">
    <property type="component" value="Unassembled WGS sequence"/>
</dbReference>
<evidence type="ECO:0000313" key="8">
    <source>
        <dbReference type="EMBL" id="EHJ53231.1"/>
    </source>
</evidence>
<dbReference type="InterPro" id="IPR055066">
    <property type="entry name" value="AASDHPPT_N"/>
</dbReference>
<dbReference type="EMBL" id="AEUW02000001">
    <property type="protein sequence ID" value="EHJ53231.1"/>
    <property type="molecule type" value="Genomic_DNA"/>
</dbReference>
<dbReference type="NCBIfam" id="TIGR00556">
    <property type="entry name" value="pantethn_trn"/>
    <property type="match status" value="1"/>
</dbReference>
<comment type="caution">
    <text evidence="8">The sequence shown here is derived from an EMBL/GenBank/DDBJ whole genome shotgun (WGS) entry which is preliminary data.</text>
</comment>
<dbReference type="InterPro" id="IPR008278">
    <property type="entry name" value="4-PPantetheinyl_Trfase_dom"/>
</dbReference>
<keyword evidence="4" id="KW-0479">Metal-binding</keyword>
<feature type="domain" description="4'-phosphopantetheinyl transferase N-terminal" evidence="7">
    <location>
        <begin position="14"/>
        <end position="100"/>
    </location>
</feature>
<evidence type="ECO:0000256" key="1">
    <source>
        <dbReference type="ARBA" id="ARBA00001946"/>
    </source>
</evidence>